<evidence type="ECO:0000256" key="4">
    <source>
        <dbReference type="ARBA" id="ARBA00022884"/>
    </source>
</evidence>
<gene>
    <name evidence="9" type="primary">SRP14</name>
    <name evidence="9" type="ORF">HDU87_007616</name>
</gene>
<evidence type="ECO:0000256" key="6">
    <source>
        <dbReference type="ARBA" id="ARBA00023274"/>
    </source>
</evidence>
<organism evidence="9 10">
    <name type="scientific">Geranomyces variabilis</name>
    <dbReference type="NCBI Taxonomy" id="109894"/>
    <lineage>
        <taxon>Eukaryota</taxon>
        <taxon>Fungi</taxon>
        <taxon>Fungi incertae sedis</taxon>
        <taxon>Chytridiomycota</taxon>
        <taxon>Chytridiomycota incertae sedis</taxon>
        <taxon>Chytridiomycetes</taxon>
        <taxon>Spizellomycetales</taxon>
        <taxon>Powellomycetaceae</taxon>
        <taxon>Geranomyces</taxon>
    </lineage>
</organism>
<dbReference type="GO" id="GO:0006614">
    <property type="term" value="P:SRP-dependent cotranslational protein targeting to membrane"/>
    <property type="evidence" value="ECO:0007669"/>
    <property type="project" value="UniProtKB-UniRule"/>
</dbReference>
<comment type="subcellular location">
    <subcellularLocation>
        <location evidence="1 7">Cytoplasm</location>
    </subcellularLocation>
</comment>
<evidence type="ECO:0000256" key="7">
    <source>
        <dbReference type="RuleBase" id="RU368100"/>
    </source>
</evidence>
<keyword evidence="6 7" id="KW-0687">Ribonucleoprotein</keyword>
<dbReference type="Proteomes" id="UP001212152">
    <property type="component" value="Unassembled WGS sequence"/>
</dbReference>
<dbReference type="PANTHER" id="PTHR12013">
    <property type="entry name" value="SIGNAL RECOGNITION PARTICLE 14 KD PROTEIN"/>
    <property type="match status" value="1"/>
</dbReference>
<dbReference type="AlphaFoldDB" id="A0AAD5XJP1"/>
<evidence type="ECO:0000256" key="8">
    <source>
        <dbReference type="SAM" id="MobiDB-lite"/>
    </source>
</evidence>
<evidence type="ECO:0000313" key="9">
    <source>
        <dbReference type="EMBL" id="KAJ3173455.1"/>
    </source>
</evidence>
<dbReference type="InterPro" id="IPR009018">
    <property type="entry name" value="Signal_recog_particle_SRP9/14"/>
</dbReference>
<evidence type="ECO:0000256" key="2">
    <source>
        <dbReference type="ARBA" id="ARBA00010349"/>
    </source>
</evidence>
<dbReference type="Pfam" id="PF02290">
    <property type="entry name" value="SRP14"/>
    <property type="match status" value="1"/>
</dbReference>
<evidence type="ECO:0000313" key="10">
    <source>
        <dbReference type="Proteomes" id="UP001212152"/>
    </source>
</evidence>
<dbReference type="EMBL" id="JADGJQ010000070">
    <property type="protein sequence ID" value="KAJ3173455.1"/>
    <property type="molecule type" value="Genomic_DNA"/>
</dbReference>
<keyword evidence="10" id="KW-1185">Reference proteome</keyword>
<sequence length="117" mass="13254">MPLLSNDAFLSQLNKLYEKSRQQRTVYVTMKRYAYPQRKDTKALADPDTEYPCIVRATSGSTKISTLVNPHDTERFHQHYTNIAVLHMDSLKKKVKVKKPKASKAATKDATKAASKA</sequence>
<reference evidence="9" key="1">
    <citation type="submission" date="2020-05" db="EMBL/GenBank/DDBJ databases">
        <title>Phylogenomic resolution of chytrid fungi.</title>
        <authorList>
            <person name="Stajich J.E."/>
            <person name="Amses K."/>
            <person name="Simmons R."/>
            <person name="Seto K."/>
            <person name="Myers J."/>
            <person name="Bonds A."/>
            <person name="Quandt C.A."/>
            <person name="Barry K."/>
            <person name="Liu P."/>
            <person name="Grigoriev I."/>
            <person name="Longcore J.E."/>
            <person name="James T.Y."/>
        </authorList>
    </citation>
    <scope>NUCLEOTIDE SEQUENCE</scope>
    <source>
        <strain evidence="9">JEL0379</strain>
    </source>
</reference>
<name>A0AAD5XJP1_9FUNG</name>
<proteinExistence type="inferred from homology"/>
<protein>
    <recommendedName>
        <fullName evidence="7">Signal recognition particle subunit SRP14</fullName>
    </recommendedName>
    <alternativeName>
        <fullName evidence="7">Signal recognition particle 14 kDa protein</fullName>
    </alternativeName>
</protein>
<comment type="similarity">
    <text evidence="2 7">Belongs to the SRP14 family.</text>
</comment>
<comment type="function">
    <text evidence="7">Component of the signal recognition particle (SRP) complex, a ribonucleoprotein complex that mediates the cotranslational targeting of secretory and membrane proteins to the endoplasmic reticulum (ER).</text>
</comment>
<feature type="region of interest" description="Disordered" evidence="8">
    <location>
        <begin position="96"/>
        <end position="117"/>
    </location>
</feature>
<keyword evidence="4 7" id="KW-0694">RNA-binding</keyword>
<dbReference type="InterPro" id="IPR003210">
    <property type="entry name" value="Signal_recog_particle_SRP14"/>
</dbReference>
<comment type="caution">
    <text evidence="9">The sequence shown here is derived from an EMBL/GenBank/DDBJ whole genome shotgun (WGS) entry which is preliminary data.</text>
</comment>
<keyword evidence="3 7" id="KW-0963">Cytoplasm</keyword>
<evidence type="ECO:0000256" key="5">
    <source>
        <dbReference type="ARBA" id="ARBA00023135"/>
    </source>
</evidence>
<dbReference type="SUPFAM" id="SSF54762">
    <property type="entry name" value="Signal recognition particle alu RNA binding heterodimer, SRP9/14"/>
    <property type="match status" value="1"/>
</dbReference>
<accession>A0AAD5XJP1</accession>
<keyword evidence="5 7" id="KW-0733">Signal recognition particle</keyword>
<dbReference type="GO" id="GO:0005786">
    <property type="term" value="C:signal recognition particle, endoplasmic reticulum targeting"/>
    <property type="evidence" value="ECO:0007669"/>
    <property type="project" value="UniProtKB-UniRule"/>
</dbReference>
<evidence type="ECO:0000256" key="3">
    <source>
        <dbReference type="ARBA" id="ARBA00022490"/>
    </source>
</evidence>
<evidence type="ECO:0000256" key="1">
    <source>
        <dbReference type="ARBA" id="ARBA00004496"/>
    </source>
</evidence>
<dbReference type="GO" id="GO:0030942">
    <property type="term" value="F:endoplasmic reticulum signal peptide binding"/>
    <property type="evidence" value="ECO:0007669"/>
    <property type="project" value="UniProtKB-UniRule"/>
</dbReference>
<comment type="subunit">
    <text evidence="7">Component of a fungal signal recognition particle (SRP) complex that consists of a 7SL RNA molecule (scR1) and at least six protein subunits: SRP72, SRP68, SRP54, SEC65, SRP21 and SRP14.</text>
</comment>
<dbReference type="Gene3D" id="3.30.720.10">
    <property type="entry name" value="Signal recognition particle alu RNA binding heterodimer, srp9/1"/>
    <property type="match status" value="1"/>
</dbReference>
<dbReference type="GO" id="GO:0008312">
    <property type="term" value="F:7S RNA binding"/>
    <property type="evidence" value="ECO:0007669"/>
    <property type="project" value="UniProtKB-UniRule"/>
</dbReference>